<dbReference type="Proteomes" id="UP000708576">
    <property type="component" value="Unassembled WGS sequence"/>
</dbReference>
<protein>
    <submittedName>
        <fullName evidence="2">YfhO family protein</fullName>
    </submittedName>
</protein>
<keyword evidence="1" id="KW-0812">Transmembrane</keyword>
<organism evidence="2 3">
    <name type="scientific">Carboxylicivirga linearis</name>
    <dbReference type="NCBI Taxonomy" id="1628157"/>
    <lineage>
        <taxon>Bacteria</taxon>
        <taxon>Pseudomonadati</taxon>
        <taxon>Bacteroidota</taxon>
        <taxon>Bacteroidia</taxon>
        <taxon>Marinilabiliales</taxon>
        <taxon>Marinilabiliaceae</taxon>
        <taxon>Carboxylicivirga</taxon>
    </lineage>
</organism>
<evidence type="ECO:0000313" key="2">
    <source>
        <dbReference type="EMBL" id="MBS2098796.1"/>
    </source>
</evidence>
<gene>
    <name evidence="2" type="ORF">KEM10_10945</name>
</gene>
<feature type="transmembrane region" description="Helical" evidence="1">
    <location>
        <begin position="194"/>
        <end position="213"/>
    </location>
</feature>
<feature type="transmembrane region" description="Helical" evidence="1">
    <location>
        <begin position="123"/>
        <end position="144"/>
    </location>
</feature>
<evidence type="ECO:0000256" key="1">
    <source>
        <dbReference type="SAM" id="Phobius"/>
    </source>
</evidence>
<sequence>MIDRIKALLPYIGAVLIFIILSTAYFTPVLEGKKLPQLDNSHAKAMAKELVDFEKQTGEKSMWTNSMFGGMPAYQIKGDASKNVFWYFNKITHLGLPYTTIAIVFLYMLGFYLLLLSLKIEKWLSVVGAVAFAFGSYNLIIIIAGHITKTYAIALMAPVIAGVLYAYNRNKWIGGLITAIALGMEIAYNHVQITYYLALMILIIIIAKLVYAIKEKAIKTFTQTSTILAVAAVLAILPNITNLITTYEYGKESIRGASELTAKEGEKEHSGLDIDYAFSWSYGKKETLTLLIPNIVGGASEPIGTNDGAMSEVDNRLKEYVSQSSQYWGGRVFTSGPVYIGALVCFLFFIGAFYYKGKEKWWLIAATVLSILLAWGKNFEGFNHFMFYNFPLYNKFRTVEMALVIASFTMPVLGFLGLKTIIDKPELIKQDSKWFLIAFALTGGISLLFAVAPGALGIYDFLSPQEAQSFAQQIQQGGDQAMMYKLLQDNLITARQHLMTSDAWRSFIFILIGSASLWFYSQNKLATRYIIWGFAILIFIDLWGVDKRYLNNDNFETKTKAKEEFAKSKADEAILRDQDLYYRVLPIYRDPFKDGFTPYWHKTVGGFHGAKLRRYQDLYDRYIFNNWQTLIQSLQNAQTLGDLEIELENMPILNMLNTKYVIYNPGATPIFNPAYMGNAWFVENIKLVADADEEIAAIGGVNLHKSAVVDQQFKEQINGYSIDSIQGSIDLVSYAPNKLIFESNTPQNQVAVFSDIYYDKGWNAYIDGKKTDHFRANYVLRGLMIPEGQHTIEFRFEPTSFYTGQWVAAISSIIILLLIAGAGFWFWKKQKTE</sequence>
<feature type="transmembrane region" description="Helical" evidence="1">
    <location>
        <begin position="806"/>
        <end position="827"/>
    </location>
</feature>
<feature type="transmembrane region" description="Helical" evidence="1">
    <location>
        <begin position="399"/>
        <end position="422"/>
    </location>
</feature>
<feature type="transmembrane region" description="Helical" evidence="1">
    <location>
        <begin position="434"/>
        <end position="459"/>
    </location>
</feature>
<dbReference type="PANTHER" id="PTHR38454">
    <property type="entry name" value="INTEGRAL MEMBRANE PROTEIN-RELATED"/>
    <property type="match status" value="1"/>
</dbReference>
<dbReference type="EMBL" id="JAGUCO010000006">
    <property type="protein sequence ID" value="MBS2098796.1"/>
    <property type="molecule type" value="Genomic_DNA"/>
</dbReference>
<feature type="transmembrane region" description="Helical" evidence="1">
    <location>
        <begin position="503"/>
        <end position="520"/>
    </location>
</feature>
<accession>A0ABS5JV64</accession>
<comment type="caution">
    <text evidence="2">The sequence shown here is derived from an EMBL/GenBank/DDBJ whole genome shotgun (WGS) entry which is preliminary data.</text>
</comment>
<dbReference type="InterPro" id="IPR018580">
    <property type="entry name" value="Uncharacterised_YfhO"/>
</dbReference>
<feature type="transmembrane region" description="Helical" evidence="1">
    <location>
        <begin position="225"/>
        <end position="244"/>
    </location>
</feature>
<dbReference type="RefSeq" id="WP_212216038.1">
    <property type="nucleotide sequence ID" value="NZ_JAGUCO010000006.1"/>
</dbReference>
<evidence type="ECO:0000313" key="3">
    <source>
        <dbReference type="Proteomes" id="UP000708576"/>
    </source>
</evidence>
<dbReference type="PANTHER" id="PTHR38454:SF1">
    <property type="entry name" value="INTEGRAL MEMBRANE PROTEIN"/>
    <property type="match status" value="1"/>
</dbReference>
<feature type="transmembrane region" description="Helical" evidence="1">
    <location>
        <begin position="529"/>
        <end position="545"/>
    </location>
</feature>
<feature type="transmembrane region" description="Helical" evidence="1">
    <location>
        <begin position="361"/>
        <end position="379"/>
    </location>
</feature>
<proteinExistence type="predicted"/>
<feature type="transmembrane region" description="Helical" evidence="1">
    <location>
        <begin position="172"/>
        <end position="188"/>
    </location>
</feature>
<keyword evidence="3" id="KW-1185">Reference proteome</keyword>
<dbReference type="Pfam" id="PF09586">
    <property type="entry name" value="YfhO"/>
    <property type="match status" value="1"/>
</dbReference>
<reference evidence="2 3" key="1">
    <citation type="journal article" date="2015" name="Int. J. Syst. Evol. Microbiol.">
        <title>Carboxylicivirga linearis sp. nov., isolated from a sea cucumber culture pond.</title>
        <authorList>
            <person name="Wang F.Q."/>
            <person name="Zhou Y.X."/>
            <person name="Lin X.Z."/>
            <person name="Chen G.J."/>
            <person name="Du Z.J."/>
        </authorList>
    </citation>
    <scope>NUCLEOTIDE SEQUENCE [LARGE SCALE GENOMIC DNA]</scope>
    <source>
        <strain evidence="2 3">FB218</strain>
    </source>
</reference>
<keyword evidence="1" id="KW-0472">Membrane</keyword>
<keyword evidence="1" id="KW-1133">Transmembrane helix</keyword>
<feature type="transmembrane region" description="Helical" evidence="1">
    <location>
        <begin position="7"/>
        <end position="26"/>
    </location>
</feature>
<name>A0ABS5JV64_9BACT</name>
<feature type="transmembrane region" description="Helical" evidence="1">
    <location>
        <begin position="336"/>
        <end position="354"/>
    </location>
</feature>
<feature type="transmembrane region" description="Helical" evidence="1">
    <location>
        <begin position="95"/>
        <end position="116"/>
    </location>
</feature>
<feature type="transmembrane region" description="Helical" evidence="1">
    <location>
        <begin position="150"/>
        <end position="167"/>
    </location>
</feature>